<dbReference type="EMBL" id="BAAABM010000029">
    <property type="protein sequence ID" value="GAA0344545.1"/>
    <property type="molecule type" value="Genomic_DNA"/>
</dbReference>
<reference evidence="3" key="1">
    <citation type="journal article" date="2019" name="Int. J. Syst. Evol. Microbiol.">
        <title>The Global Catalogue of Microorganisms (GCM) 10K type strain sequencing project: providing services to taxonomists for standard genome sequencing and annotation.</title>
        <authorList>
            <consortium name="The Broad Institute Genomics Platform"/>
            <consortium name="The Broad Institute Genome Sequencing Center for Infectious Disease"/>
            <person name="Wu L."/>
            <person name="Ma J."/>
        </authorList>
    </citation>
    <scope>NUCLEOTIDE SEQUENCE [LARGE SCALE GENOMIC DNA]</scope>
    <source>
        <strain evidence="3">JCM 3146</strain>
    </source>
</reference>
<feature type="region of interest" description="Disordered" evidence="1">
    <location>
        <begin position="25"/>
        <end position="61"/>
    </location>
</feature>
<evidence type="ECO:0000313" key="3">
    <source>
        <dbReference type="Proteomes" id="UP001501822"/>
    </source>
</evidence>
<organism evidence="2 3">
    <name type="scientific">Actinoallomurus spadix</name>
    <dbReference type="NCBI Taxonomy" id="79912"/>
    <lineage>
        <taxon>Bacteria</taxon>
        <taxon>Bacillati</taxon>
        <taxon>Actinomycetota</taxon>
        <taxon>Actinomycetes</taxon>
        <taxon>Streptosporangiales</taxon>
        <taxon>Thermomonosporaceae</taxon>
        <taxon>Actinoallomurus</taxon>
    </lineage>
</organism>
<dbReference type="Proteomes" id="UP001501822">
    <property type="component" value="Unassembled WGS sequence"/>
</dbReference>
<proteinExistence type="predicted"/>
<name>A0ABP3GJ39_9ACTN</name>
<accession>A0ABP3GJ39</accession>
<comment type="caution">
    <text evidence="2">The sequence shown here is derived from an EMBL/GenBank/DDBJ whole genome shotgun (WGS) entry which is preliminary data.</text>
</comment>
<evidence type="ECO:0000256" key="1">
    <source>
        <dbReference type="SAM" id="MobiDB-lite"/>
    </source>
</evidence>
<evidence type="ECO:0000313" key="2">
    <source>
        <dbReference type="EMBL" id="GAA0344545.1"/>
    </source>
</evidence>
<keyword evidence="3" id="KW-1185">Reference proteome</keyword>
<feature type="region of interest" description="Disordered" evidence="1">
    <location>
        <begin position="88"/>
        <end position="108"/>
    </location>
</feature>
<gene>
    <name evidence="2" type="ORF">GCM10010151_37850</name>
</gene>
<protein>
    <submittedName>
        <fullName evidence="2">Uncharacterized protein</fullName>
    </submittedName>
</protein>
<sequence length="108" mass="11757">MKITARVFLEDNVVKIGTCDDSLTLCPSCPKSPGRTDERKRRHDGTAAGATPPWEAETDGEVDIRQTTPRALTRLSSERGVPVWGVARPATSAVRSGPPWSTWRTGPE</sequence>